<comment type="caution">
    <text evidence="2">The sequence shown here is derived from an EMBL/GenBank/DDBJ whole genome shotgun (WGS) entry which is preliminary data.</text>
</comment>
<evidence type="ECO:0000313" key="2">
    <source>
        <dbReference type="EMBL" id="GGB37118.1"/>
    </source>
</evidence>
<feature type="domain" description="Dienelactone hydrolase" evidence="1">
    <location>
        <begin position="29"/>
        <end position="230"/>
    </location>
</feature>
<dbReference type="AlphaFoldDB" id="A0A916T9Y8"/>
<dbReference type="SUPFAM" id="SSF53474">
    <property type="entry name" value="alpha/beta-Hydrolases"/>
    <property type="match status" value="1"/>
</dbReference>
<evidence type="ECO:0000259" key="1">
    <source>
        <dbReference type="Pfam" id="PF01738"/>
    </source>
</evidence>
<dbReference type="InterPro" id="IPR002925">
    <property type="entry name" value="Dienelactn_hydro"/>
</dbReference>
<organism evidence="2 3">
    <name type="scientific">Gordonia jinhuaensis</name>
    <dbReference type="NCBI Taxonomy" id="1517702"/>
    <lineage>
        <taxon>Bacteria</taxon>
        <taxon>Bacillati</taxon>
        <taxon>Actinomycetota</taxon>
        <taxon>Actinomycetes</taxon>
        <taxon>Mycobacteriales</taxon>
        <taxon>Gordoniaceae</taxon>
        <taxon>Gordonia</taxon>
    </lineage>
</organism>
<gene>
    <name evidence="2" type="ORF">GCM10011489_26200</name>
</gene>
<dbReference type="InterPro" id="IPR051049">
    <property type="entry name" value="Dienelactone_hydrolase-like"/>
</dbReference>
<dbReference type="PANTHER" id="PTHR46623:SF6">
    <property type="entry name" value="ALPHA_BETA-HYDROLASES SUPERFAMILY PROTEIN"/>
    <property type="match status" value="1"/>
</dbReference>
<protein>
    <submittedName>
        <fullName evidence="2">Carboxymethylenebutenolidase</fullName>
    </submittedName>
</protein>
<sequence>MSALNGFDREISHQGVPISLVNDEQAGSNGAGIILVQEAWGVDSYLRDVGRALAGRGYLVVIPHLYWRGGDPVIRDFDEARPQMKALTGETISHDVAAACDLLAQEPVSSVGILGFCMGGSVSLWGSASGVADAGVTFYGGGLGASRWSGMPSGLESAAELSVPWQGHYGTADRSIPESELDQLDEVKSDTAVVFRYPGAGHAFANPNSRAHDANAAALAWGRTVEFFADTLHG</sequence>
<dbReference type="Pfam" id="PF01738">
    <property type="entry name" value="DLH"/>
    <property type="match status" value="1"/>
</dbReference>
<evidence type="ECO:0000313" key="3">
    <source>
        <dbReference type="Proteomes" id="UP000621454"/>
    </source>
</evidence>
<keyword evidence="3" id="KW-1185">Reference proteome</keyword>
<accession>A0A916T9Y8</accession>
<dbReference type="InterPro" id="IPR029058">
    <property type="entry name" value="AB_hydrolase_fold"/>
</dbReference>
<dbReference type="EMBL" id="BMGC01000019">
    <property type="protein sequence ID" value="GGB37118.1"/>
    <property type="molecule type" value="Genomic_DNA"/>
</dbReference>
<reference evidence="2" key="2">
    <citation type="submission" date="2020-09" db="EMBL/GenBank/DDBJ databases">
        <authorList>
            <person name="Sun Q."/>
            <person name="Zhou Y."/>
        </authorList>
    </citation>
    <scope>NUCLEOTIDE SEQUENCE</scope>
    <source>
        <strain evidence="2">CGMCC 1.12827</strain>
    </source>
</reference>
<dbReference type="GO" id="GO:0016787">
    <property type="term" value="F:hydrolase activity"/>
    <property type="evidence" value="ECO:0007669"/>
    <property type="project" value="InterPro"/>
</dbReference>
<dbReference type="Proteomes" id="UP000621454">
    <property type="component" value="Unassembled WGS sequence"/>
</dbReference>
<dbReference type="Gene3D" id="3.40.50.1820">
    <property type="entry name" value="alpha/beta hydrolase"/>
    <property type="match status" value="1"/>
</dbReference>
<reference evidence="2" key="1">
    <citation type="journal article" date="2014" name="Int. J. Syst. Evol. Microbiol.">
        <title>Complete genome sequence of Corynebacterium casei LMG S-19264T (=DSM 44701T), isolated from a smear-ripened cheese.</title>
        <authorList>
            <consortium name="US DOE Joint Genome Institute (JGI-PGF)"/>
            <person name="Walter F."/>
            <person name="Albersmeier A."/>
            <person name="Kalinowski J."/>
            <person name="Ruckert C."/>
        </authorList>
    </citation>
    <scope>NUCLEOTIDE SEQUENCE</scope>
    <source>
        <strain evidence="2">CGMCC 1.12827</strain>
    </source>
</reference>
<dbReference type="PANTHER" id="PTHR46623">
    <property type="entry name" value="CARBOXYMETHYLENEBUTENOLIDASE-RELATED"/>
    <property type="match status" value="1"/>
</dbReference>
<proteinExistence type="predicted"/>
<name>A0A916T9Y8_9ACTN</name>
<dbReference type="RefSeq" id="WP_188587033.1">
    <property type="nucleotide sequence ID" value="NZ_BMGC01000019.1"/>
</dbReference>